<gene>
    <name evidence="1" type="ORF">IAC18_03075</name>
</gene>
<dbReference type="EMBL" id="DVJK01000084">
    <property type="protein sequence ID" value="HIS66527.1"/>
    <property type="molecule type" value="Genomic_DNA"/>
</dbReference>
<accession>A0A9D1FCF4</accession>
<organism evidence="1 2">
    <name type="scientific">Candidatus Scatomorpha merdipullorum</name>
    <dbReference type="NCBI Taxonomy" id="2840927"/>
    <lineage>
        <taxon>Bacteria</taxon>
        <taxon>Bacillati</taxon>
        <taxon>Bacillota</taxon>
        <taxon>Clostridia</taxon>
        <taxon>Eubacteriales</taxon>
        <taxon>Candidatus Scatomorpha</taxon>
    </lineage>
</organism>
<dbReference type="AlphaFoldDB" id="A0A9D1FCF4"/>
<name>A0A9D1FCF4_9FIRM</name>
<comment type="caution">
    <text evidence="1">The sequence shown here is derived from an EMBL/GenBank/DDBJ whole genome shotgun (WGS) entry which is preliminary data.</text>
</comment>
<sequence length="136" mass="14683">MLAAQPDQYLKSGALGVPIAQKYGYERYDGVLHVAVAGIVYTEEPFLLTILTRGSYAAVDAMGELCDAFAEWESGRAAALRAEAEALEAERLAEEARERERAELEGIVRDCVDAALSASPLPAGLPWPRLNGALFE</sequence>
<evidence type="ECO:0000313" key="1">
    <source>
        <dbReference type="EMBL" id="HIS66527.1"/>
    </source>
</evidence>
<dbReference type="Proteomes" id="UP000824001">
    <property type="component" value="Unassembled WGS sequence"/>
</dbReference>
<protein>
    <submittedName>
        <fullName evidence="1">Uncharacterized protein</fullName>
    </submittedName>
</protein>
<proteinExistence type="predicted"/>
<evidence type="ECO:0000313" key="2">
    <source>
        <dbReference type="Proteomes" id="UP000824001"/>
    </source>
</evidence>
<feature type="non-terminal residue" evidence="1">
    <location>
        <position position="1"/>
    </location>
</feature>
<reference evidence="1" key="2">
    <citation type="journal article" date="2021" name="PeerJ">
        <title>Extensive microbial diversity within the chicken gut microbiome revealed by metagenomics and culture.</title>
        <authorList>
            <person name="Gilroy R."/>
            <person name="Ravi A."/>
            <person name="Getino M."/>
            <person name="Pursley I."/>
            <person name="Horton D.L."/>
            <person name="Alikhan N.F."/>
            <person name="Baker D."/>
            <person name="Gharbi K."/>
            <person name="Hall N."/>
            <person name="Watson M."/>
            <person name="Adriaenssens E.M."/>
            <person name="Foster-Nyarko E."/>
            <person name="Jarju S."/>
            <person name="Secka A."/>
            <person name="Antonio M."/>
            <person name="Oren A."/>
            <person name="Chaudhuri R.R."/>
            <person name="La Ragione R."/>
            <person name="Hildebrand F."/>
            <person name="Pallen M.J."/>
        </authorList>
    </citation>
    <scope>NUCLEOTIDE SEQUENCE</scope>
    <source>
        <strain evidence="1">ChiHjej10B9-9673</strain>
    </source>
</reference>
<reference evidence="1" key="1">
    <citation type="submission" date="2020-10" db="EMBL/GenBank/DDBJ databases">
        <authorList>
            <person name="Gilroy R."/>
        </authorList>
    </citation>
    <scope>NUCLEOTIDE SEQUENCE</scope>
    <source>
        <strain evidence="1">ChiHjej10B9-9673</strain>
    </source>
</reference>